<dbReference type="PhylomeDB" id="A0A022QHH9"/>
<dbReference type="GO" id="GO:0005737">
    <property type="term" value="C:cytoplasm"/>
    <property type="evidence" value="ECO:0000318"/>
    <property type="project" value="GO_Central"/>
</dbReference>
<evidence type="ECO:0000259" key="1">
    <source>
        <dbReference type="PROSITE" id="PS50181"/>
    </source>
</evidence>
<dbReference type="PANTHER" id="PTHR13382">
    <property type="entry name" value="MITOCHONDRIAL ATP SYNTHASE COUPLING FACTOR B"/>
    <property type="match status" value="1"/>
</dbReference>
<dbReference type="InterPro" id="IPR036047">
    <property type="entry name" value="F-box-like_dom_sf"/>
</dbReference>
<organism evidence="2 3">
    <name type="scientific">Erythranthe guttata</name>
    <name type="common">Yellow monkey flower</name>
    <name type="synonym">Mimulus guttatus</name>
    <dbReference type="NCBI Taxonomy" id="4155"/>
    <lineage>
        <taxon>Eukaryota</taxon>
        <taxon>Viridiplantae</taxon>
        <taxon>Streptophyta</taxon>
        <taxon>Embryophyta</taxon>
        <taxon>Tracheophyta</taxon>
        <taxon>Spermatophyta</taxon>
        <taxon>Magnoliopsida</taxon>
        <taxon>eudicotyledons</taxon>
        <taxon>Gunneridae</taxon>
        <taxon>Pentapetalae</taxon>
        <taxon>asterids</taxon>
        <taxon>lamiids</taxon>
        <taxon>Lamiales</taxon>
        <taxon>Phrymaceae</taxon>
        <taxon>Erythranthe</taxon>
    </lineage>
</organism>
<evidence type="ECO:0000313" key="2">
    <source>
        <dbReference type="EMBL" id="EYU25945.1"/>
    </source>
</evidence>
<dbReference type="InterPro" id="IPR032675">
    <property type="entry name" value="LRR_dom_sf"/>
</dbReference>
<proteinExistence type="predicted"/>
<sequence length="509" mass="56619">MALNYSHRQVFSPHIAEDNLVSPVRRIVNGYFVEGSSEKNGEGYSNTWHVSAGEADERNFECDIDIVDLCSSSELSSSDSSESEDIRNLLPTDPFNMGMDLKTTFTAITGWLEDLEVEGYMMSDSSWPDAEGYGLFARWNLFWNSSLNLEPFPESMGARSFPSYLHIREKPTVGSNYLPQSLHFDEKLNEPITTAGLGDIAGLSNVSVACSSAELQSREEVEGAAEFDGAPHEALAFALSYLGVKDLLSVERVCRSLLSTVRGDPLFWMTIHIDQPLNEKMTDDILLQLVSRAQGSLQCLSLVECPKVTEDSLRHILATNPRLTKLCVPGCTRISIECILNNIKAYNNCNKDVGGIKLVRIGGIYGVTHEHVDELKLLLGANDNIGSYRKPHLYQRGSCYISYDDDRAIDIEMCPKCEKFRLVYDCPAEGCRVKDKSPQACRGCTLCIARCAQCGRCVNDTEFEETFSLELLCSDCFKQLVKYSDKKDEKFESCSALVEPSCHVSSLHG</sequence>
<dbReference type="InterPro" id="IPR001810">
    <property type="entry name" value="F-box_dom"/>
</dbReference>
<dbReference type="KEGG" id="egt:105970971"/>
<dbReference type="SUPFAM" id="SSF81383">
    <property type="entry name" value="F-box domain"/>
    <property type="match status" value="1"/>
</dbReference>
<dbReference type="Pfam" id="PF12937">
    <property type="entry name" value="F-box-like"/>
    <property type="match status" value="1"/>
</dbReference>
<dbReference type="InterPro" id="IPR050648">
    <property type="entry name" value="F-box_LRR-repeat"/>
</dbReference>
<protein>
    <recommendedName>
        <fullName evidence="1">F-box domain-containing protein</fullName>
    </recommendedName>
</protein>
<keyword evidence="3" id="KW-1185">Reference proteome</keyword>
<dbReference type="PANTHER" id="PTHR13382:SF22">
    <property type="entry name" value="F-BOX PROTEIN SKIP14"/>
    <property type="match status" value="1"/>
</dbReference>
<dbReference type="Gene3D" id="3.80.10.10">
    <property type="entry name" value="Ribonuclease Inhibitor"/>
    <property type="match status" value="1"/>
</dbReference>
<name>A0A022QHH9_ERYGU</name>
<dbReference type="OMA" id="MMRGCGC"/>
<feature type="domain" description="F-box" evidence="1">
    <location>
        <begin position="224"/>
        <end position="271"/>
    </location>
</feature>
<evidence type="ECO:0000313" key="3">
    <source>
        <dbReference type="Proteomes" id="UP000030748"/>
    </source>
</evidence>
<dbReference type="AlphaFoldDB" id="A0A022QHH9"/>
<accession>A0A022QHH9</accession>
<dbReference type="eggNOG" id="ENOG502QRGM">
    <property type="taxonomic scope" value="Eukaryota"/>
</dbReference>
<reference evidence="2 3" key="1">
    <citation type="journal article" date="2013" name="Proc. Natl. Acad. Sci. U.S.A.">
        <title>Fine-scale variation in meiotic recombination in Mimulus inferred from population shotgun sequencing.</title>
        <authorList>
            <person name="Hellsten U."/>
            <person name="Wright K.M."/>
            <person name="Jenkins J."/>
            <person name="Shu S."/>
            <person name="Yuan Y."/>
            <person name="Wessler S.R."/>
            <person name="Schmutz J."/>
            <person name="Willis J.H."/>
            <person name="Rokhsar D.S."/>
        </authorList>
    </citation>
    <scope>NUCLEOTIDE SEQUENCE [LARGE SCALE GENOMIC DNA]</scope>
    <source>
        <strain evidence="3">cv. DUN x IM62</strain>
    </source>
</reference>
<dbReference type="STRING" id="4155.A0A022QHH9"/>
<dbReference type="EMBL" id="KI631864">
    <property type="protein sequence ID" value="EYU25945.1"/>
    <property type="molecule type" value="Genomic_DNA"/>
</dbReference>
<dbReference type="PROSITE" id="PS50181">
    <property type="entry name" value="FBOX"/>
    <property type="match status" value="1"/>
</dbReference>
<gene>
    <name evidence="2" type="ORF">MIMGU_mgv1a018983mg</name>
</gene>
<dbReference type="OrthoDB" id="10044893at2759"/>
<dbReference type="Proteomes" id="UP000030748">
    <property type="component" value="Unassembled WGS sequence"/>
</dbReference>